<keyword evidence="3" id="KW-1185">Reference proteome</keyword>
<accession>A0AAE1CWM5</accession>
<gene>
    <name evidence="2" type="ORF">RRG08_034362</name>
</gene>
<protein>
    <submittedName>
        <fullName evidence="2">Uncharacterized protein</fullName>
    </submittedName>
</protein>
<evidence type="ECO:0000256" key="1">
    <source>
        <dbReference type="SAM" id="MobiDB-lite"/>
    </source>
</evidence>
<dbReference type="EMBL" id="JAWDGP010006429">
    <property type="protein sequence ID" value="KAK3741317.1"/>
    <property type="molecule type" value="Genomic_DNA"/>
</dbReference>
<name>A0AAE1CWM5_9GAST</name>
<dbReference type="Proteomes" id="UP001283361">
    <property type="component" value="Unassembled WGS sequence"/>
</dbReference>
<feature type="compositionally biased region" description="Polar residues" evidence="1">
    <location>
        <begin position="25"/>
        <end position="39"/>
    </location>
</feature>
<dbReference type="AlphaFoldDB" id="A0AAE1CWM5"/>
<evidence type="ECO:0000313" key="3">
    <source>
        <dbReference type="Proteomes" id="UP001283361"/>
    </source>
</evidence>
<organism evidence="2 3">
    <name type="scientific">Elysia crispata</name>
    <name type="common">lettuce slug</name>
    <dbReference type="NCBI Taxonomy" id="231223"/>
    <lineage>
        <taxon>Eukaryota</taxon>
        <taxon>Metazoa</taxon>
        <taxon>Spiralia</taxon>
        <taxon>Lophotrochozoa</taxon>
        <taxon>Mollusca</taxon>
        <taxon>Gastropoda</taxon>
        <taxon>Heterobranchia</taxon>
        <taxon>Euthyneura</taxon>
        <taxon>Panpulmonata</taxon>
        <taxon>Sacoglossa</taxon>
        <taxon>Placobranchoidea</taxon>
        <taxon>Plakobranchidae</taxon>
        <taxon>Elysia</taxon>
    </lineage>
</organism>
<comment type="caution">
    <text evidence="2">The sequence shown here is derived from an EMBL/GenBank/DDBJ whole genome shotgun (WGS) entry which is preliminary data.</text>
</comment>
<reference evidence="2" key="1">
    <citation type="journal article" date="2023" name="G3 (Bethesda)">
        <title>A reference genome for the long-term kleptoplast-retaining sea slug Elysia crispata morphotype clarki.</title>
        <authorList>
            <person name="Eastman K.E."/>
            <person name="Pendleton A.L."/>
            <person name="Shaikh M.A."/>
            <person name="Suttiyut T."/>
            <person name="Ogas R."/>
            <person name="Tomko P."/>
            <person name="Gavelis G."/>
            <person name="Widhalm J.R."/>
            <person name="Wisecaver J.H."/>
        </authorList>
    </citation>
    <scope>NUCLEOTIDE SEQUENCE</scope>
    <source>
        <strain evidence="2">ECLA1</strain>
    </source>
</reference>
<feature type="region of interest" description="Disordered" evidence="1">
    <location>
        <begin position="18"/>
        <end position="50"/>
    </location>
</feature>
<sequence>MDERVESRVRLALHRVGVSLGARASPTSREPPQDLSVSATRHPGYNPVKRESGLLFPKQIPRASHHALSKQRYPSLTH</sequence>
<evidence type="ECO:0000313" key="2">
    <source>
        <dbReference type="EMBL" id="KAK3741317.1"/>
    </source>
</evidence>
<proteinExistence type="predicted"/>